<accession>A0A290Q3Q4</accession>
<keyword evidence="2" id="KW-1185">Reference proteome</keyword>
<reference evidence="1 2" key="1">
    <citation type="submission" date="2017-09" db="EMBL/GenBank/DDBJ databases">
        <title>Complete genome sequence of Verrucomicrobial strain HZ-65, isolated from freshwater.</title>
        <authorList>
            <person name="Choi A."/>
        </authorList>
    </citation>
    <scope>NUCLEOTIDE SEQUENCE [LARGE SCALE GENOMIC DNA]</scope>
    <source>
        <strain evidence="1 2">HZ-65</strain>
    </source>
</reference>
<protein>
    <submittedName>
        <fullName evidence="1">Uncharacterized protein</fullName>
    </submittedName>
</protein>
<proteinExistence type="predicted"/>
<sequence length="175" mass="18263">MLTSCVHAPRFSRQLTTPKRVSPSLRYSPDWKTSFTGNATVAVSCNPNHRTSPSGRYFQPPATLNVFPSGASAKLRDGLNNSKYGSRSSRVAVTVMPARVPHGQLTAPATVPAARFTLASRASGTPSVSIFTAPESTSPVPAPNPPAANSVFAPSHGLIDPVNVPIGAFTDVVPG</sequence>
<evidence type="ECO:0000313" key="1">
    <source>
        <dbReference type="EMBL" id="ATC63299.1"/>
    </source>
</evidence>
<dbReference type="Proteomes" id="UP000217265">
    <property type="component" value="Chromosome"/>
</dbReference>
<evidence type="ECO:0000313" key="2">
    <source>
        <dbReference type="Proteomes" id="UP000217265"/>
    </source>
</evidence>
<gene>
    <name evidence="1" type="ORF">CMV30_04645</name>
</gene>
<dbReference type="EMBL" id="CP023344">
    <property type="protein sequence ID" value="ATC63299.1"/>
    <property type="molecule type" value="Genomic_DNA"/>
</dbReference>
<name>A0A290Q3Q4_9BACT</name>
<dbReference type="KEGG" id="vbh:CMV30_04645"/>
<dbReference type="AlphaFoldDB" id="A0A290Q3Q4"/>
<organism evidence="1 2">
    <name type="scientific">Nibricoccus aquaticus</name>
    <dbReference type="NCBI Taxonomy" id="2576891"/>
    <lineage>
        <taxon>Bacteria</taxon>
        <taxon>Pseudomonadati</taxon>
        <taxon>Verrucomicrobiota</taxon>
        <taxon>Opitutia</taxon>
        <taxon>Opitutales</taxon>
        <taxon>Opitutaceae</taxon>
        <taxon>Nibricoccus</taxon>
    </lineage>
</organism>